<reference evidence="11 12" key="1">
    <citation type="submission" date="2020-07" db="EMBL/GenBank/DDBJ databases">
        <title>Sequencing the genomes of 1000 actinobacteria strains.</title>
        <authorList>
            <person name="Klenk H.-P."/>
        </authorList>
    </citation>
    <scope>NUCLEOTIDE SEQUENCE [LARGE SCALE GENOMIC DNA]</scope>
    <source>
        <strain evidence="11 12">DSM 45975</strain>
    </source>
</reference>
<feature type="domain" description="Glycoside hydrolase family 3 C-terminal" evidence="10">
    <location>
        <begin position="132"/>
        <end position="332"/>
    </location>
</feature>
<evidence type="ECO:0000256" key="4">
    <source>
        <dbReference type="ARBA" id="ARBA00022729"/>
    </source>
</evidence>
<dbReference type="InterPro" id="IPR036962">
    <property type="entry name" value="Glyco_hydro_3_N_sf"/>
</dbReference>
<dbReference type="InterPro" id="IPR001764">
    <property type="entry name" value="Glyco_hydro_3_N"/>
</dbReference>
<keyword evidence="4" id="KW-0732">Signal</keyword>
<dbReference type="Pfam" id="PF00933">
    <property type="entry name" value="Glyco_hydro_3"/>
    <property type="match status" value="1"/>
</dbReference>
<proteinExistence type="inferred from homology"/>
<dbReference type="EMBL" id="JACGWZ010000005">
    <property type="protein sequence ID" value="MBA8826240.1"/>
    <property type="molecule type" value="Genomic_DNA"/>
</dbReference>
<dbReference type="InterPro" id="IPR036881">
    <property type="entry name" value="Glyco_hydro_3_C_sf"/>
</dbReference>
<keyword evidence="12" id="KW-1185">Reference proteome</keyword>
<evidence type="ECO:0000256" key="6">
    <source>
        <dbReference type="ARBA" id="ARBA00023295"/>
    </source>
</evidence>
<comment type="catalytic activity">
    <reaction evidence="1">
        <text>Hydrolysis of terminal, non-reducing beta-D-glucosyl residues with release of beta-D-glucose.</text>
        <dbReference type="EC" id="3.2.1.21"/>
    </reaction>
</comment>
<dbReference type="PANTHER" id="PTHR30620">
    <property type="entry name" value="PERIPLASMIC BETA-GLUCOSIDASE-RELATED"/>
    <property type="match status" value="1"/>
</dbReference>
<dbReference type="PROSITE" id="PS00775">
    <property type="entry name" value="GLYCOSYL_HYDROL_F3"/>
    <property type="match status" value="1"/>
</dbReference>
<dbReference type="GO" id="GO:0009251">
    <property type="term" value="P:glucan catabolic process"/>
    <property type="evidence" value="ECO:0007669"/>
    <property type="project" value="TreeGrafter"/>
</dbReference>
<evidence type="ECO:0000313" key="11">
    <source>
        <dbReference type="EMBL" id="MBA8826240.1"/>
    </source>
</evidence>
<evidence type="ECO:0000259" key="9">
    <source>
        <dbReference type="Pfam" id="PF00933"/>
    </source>
</evidence>
<evidence type="ECO:0000256" key="2">
    <source>
        <dbReference type="ARBA" id="ARBA00005336"/>
    </source>
</evidence>
<evidence type="ECO:0000259" key="10">
    <source>
        <dbReference type="Pfam" id="PF01915"/>
    </source>
</evidence>
<dbReference type="PANTHER" id="PTHR30620:SF16">
    <property type="entry name" value="LYSOSOMAL BETA GLUCOSIDASE"/>
    <property type="match status" value="1"/>
</dbReference>
<dbReference type="InterPro" id="IPR019800">
    <property type="entry name" value="Glyco_hydro_3_AS"/>
</dbReference>
<dbReference type="Proteomes" id="UP000569329">
    <property type="component" value="Unassembled WGS sequence"/>
</dbReference>
<dbReference type="Gene3D" id="3.40.50.1700">
    <property type="entry name" value="Glycoside hydrolase family 3 C-terminal domain"/>
    <property type="match status" value="1"/>
</dbReference>
<evidence type="ECO:0000256" key="3">
    <source>
        <dbReference type="ARBA" id="ARBA00012744"/>
    </source>
</evidence>
<comment type="similarity">
    <text evidence="2 7">Belongs to the glycosyl hydrolase 3 family.</text>
</comment>
<sequence length="441" mass="48076">MKMHAQEYLINDVLKGELGFDGIVISDYDAIHQIDGDDETFTSAEVRASVNAGIDMIMLSRGHEKFLRSLRAEVEAGRVPMRRIDDATRRIPTKKFELGLFERPFAQRDLLFTVGSPEHRELARQAVRQSQVLLENDGVLPLSPDDGEKLFVAGSNADDIGNQSGGWTISWQGSGGAITEGTTILEGIRRASESPVTYDRRGNGIDGSYDAAVAVVGEKPYAEYRGDRPGDLEISQRDLDTIERLRSAGVPVIVVLVSGRPMDVADRVDDWNALLASWIPGTQGGGVTDVLFGEHDPTGKLPVTWMRSFEQQPINGGDGRKPLYPRGYGLSYSRCSESQGAPVRLRQPKPHRKVPPGSTTPERGDPHRCEAGRADFERTNSETTNASTPIPPATMKAVRRPVASGVPAGSVLPSEATVMNTAVPNAPATCWRVDRIALPWE</sequence>
<dbReference type="GO" id="GO:0008422">
    <property type="term" value="F:beta-glucosidase activity"/>
    <property type="evidence" value="ECO:0007669"/>
    <property type="project" value="UniProtKB-EC"/>
</dbReference>
<evidence type="ECO:0000256" key="8">
    <source>
        <dbReference type="SAM" id="MobiDB-lite"/>
    </source>
</evidence>
<feature type="domain" description="Glycoside hydrolase family 3 N-terminal" evidence="9">
    <location>
        <begin position="3"/>
        <end position="91"/>
    </location>
</feature>
<accession>A0A839DZG5</accession>
<dbReference type="SUPFAM" id="SSF52279">
    <property type="entry name" value="Beta-D-glucan exohydrolase, C-terminal domain"/>
    <property type="match status" value="1"/>
</dbReference>
<evidence type="ECO:0000256" key="7">
    <source>
        <dbReference type="RuleBase" id="RU361161"/>
    </source>
</evidence>
<dbReference type="EC" id="3.2.1.21" evidence="3"/>
<feature type="region of interest" description="Disordered" evidence="8">
    <location>
        <begin position="337"/>
        <end position="392"/>
    </location>
</feature>
<gene>
    <name evidence="11" type="ORF">FHX42_003616</name>
</gene>
<dbReference type="Gene3D" id="3.20.20.300">
    <property type="entry name" value="Glycoside hydrolase, family 3, N-terminal domain"/>
    <property type="match status" value="1"/>
</dbReference>
<keyword evidence="6 7" id="KW-0326">Glycosidase</keyword>
<dbReference type="SUPFAM" id="SSF51445">
    <property type="entry name" value="(Trans)glycosidases"/>
    <property type="match status" value="1"/>
</dbReference>
<feature type="compositionally biased region" description="Basic and acidic residues" evidence="8">
    <location>
        <begin position="362"/>
        <end position="380"/>
    </location>
</feature>
<dbReference type="Pfam" id="PF01915">
    <property type="entry name" value="Glyco_hydro_3_C"/>
    <property type="match status" value="1"/>
</dbReference>
<evidence type="ECO:0000313" key="12">
    <source>
        <dbReference type="Proteomes" id="UP000569329"/>
    </source>
</evidence>
<dbReference type="InterPro" id="IPR017853">
    <property type="entry name" value="GH"/>
</dbReference>
<dbReference type="InterPro" id="IPR002772">
    <property type="entry name" value="Glyco_hydro_3_C"/>
</dbReference>
<name>A0A839DZG5_9PSEU</name>
<protein>
    <recommendedName>
        <fullName evidence="3">beta-glucosidase</fullName>
        <ecNumber evidence="3">3.2.1.21</ecNumber>
    </recommendedName>
</protein>
<dbReference type="InterPro" id="IPR051915">
    <property type="entry name" value="Cellulose_Degrad_GH3"/>
</dbReference>
<evidence type="ECO:0000256" key="1">
    <source>
        <dbReference type="ARBA" id="ARBA00000448"/>
    </source>
</evidence>
<dbReference type="AlphaFoldDB" id="A0A839DZG5"/>
<evidence type="ECO:0000256" key="5">
    <source>
        <dbReference type="ARBA" id="ARBA00022801"/>
    </source>
</evidence>
<organism evidence="11 12">
    <name type="scientific">Halosaccharopolyspora lacisalsi</name>
    <dbReference type="NCBI Taxonomy" id="1000566"/>
    <lineage>
        <taxon>Bacteria</taxon>
        <taxon>Bacillati</taxon>
        <taxon>Actinomycetota</taxon>
        <taxon>Actinomycetes</taxon>
        <taxon>Pseudonocardiales</taxon>
        <taxon>Pseudonocardiaceae</taxon>
        <taxon>Halosaccharopolyspora</taxon>
    </lineage>
</organism>
<keyword evidence="5 7" id="KW-0378">Hydrolase</keyword>
<comment type="caution">
    <text evidence="11">The sequence shown here is derived from an EMBL/GenBank/DDBJ whole genome shotgun (WGS) entry which is preliminary data.</text>
</comment>